<dbReference type="InterPro" id="IPR050739">
    <property type="entry name" value="MFP"/>
</dbReference>
<evidence type="ECO:0000256" key="4">
    <source>
        <dbReference type="ARBA" id="ARBA00022475"/>
    </source>
</evidence>
<dbReference type="Gene3D" id="2.40.50.100">
    <property type="match status" value="1"/>
</dbReference>
<keyword evidence="6" id="KW-0812">Transmembrane</keyword>
<dbReference type="Proteomes" id="UP000666240">
    <property type="component" value="Unassembled WGS sequence"/>
</dbReference>
<keyword evidence="7" id="KW-1133">Transmembrane helix</keyword>
<sequence>MLKLPAPNGSEGFSPRPFVVAGYVTIALAFGVFGTWASTAPLSSGVVASGQVAVFSNRKVIQHFEGGIVSDIPVQEGDIVEAGDILARLDQKQAEGNFEILSQRWNLLRATEARLQAEAANLETLEFPPDLVVKDENGEEPLHIRLQRNSFRDRLATKKGQIDILGARIEQLQNEIVGLEAQRESFAEQQSSMVEEITRLTRGQKGGVVATNQVAQLTRSRIEIEGNLGRIIAETAKVNQTIAETRLQILQISQEFVERASNELREVRDQVNETSERVIQARDVLDRTVIRAPVRGMIQNIQIHTKSGVVRPAEPLMDLIPLDDDLIINARIRPIDIDNVSIGNVAEVRLSAFSSRTTPIIFGTVEVLSQDVVQPEDERVEPYYVARVTVAEKDVPPNVKGRLVPGMPADVIFVGAERTLVQYLTKPMADSFSKGLLEQ</sequence>
<evidence type="ECO:0000256" key="8">
    <source>
        <dbReference type="ARBA" id="ARBA00023136"/>
    </source>
</evidence>
<feature type="domain" description="AprE-like long alpha-helical hairpin" evidence="11">
    <location>
        <begin position="95"/>
        <end position="284"/>
    </location>
</feature>
<dbReference type="InterPro" id="IPR010129">
    <property type="entry name" value="T1SS_HlyD"/>
</dbReference>
<dbReference type="RefSeq" id="WP_209335527.1">
    <property type="nucleotide sequence ID" value="NZ_JAGIYY010000003.1"/>
</dbReference>
<protein>
    <recommendedName>
        <fullName evidence="9">Membrane fusion protein (MFP) family protein</fullName>
    </recommendedName>
</protein>
<feature type="domain" description="AprE-like beta-barrel" evidence="12">
    <location>
        <begin position="326"/>
        <end position="413"/>
    </location>
</feature>
<evidence type="ECO:0000256" key="6">
    <source>
        <dbReference type="ARBA" id="ARBA00022692"/>
    </source>
</evidence>
<comment type="subcellular location">
    <subcellularLocation>
        <location evidence="1 9">Cell inner membrane</location>
        <topology evidence="1 9">Single-pass membrane protein</topology>
    </subcellularLocation>
</comment>
<keyword evidence="14" id="KW-1185">Reference proteome</keyword>
<dbReference type="InterPro" id="IPR058982">
    <property type="entry name" value="Beta-barrel_AprE"/>
</dbReference>
<dbReference type="InterPro" id="IPR058781">
    <property type="entry name" value="HH_AprE-like"/>
</dbReference>
<evidence type="ECO:0000259" key="11">
    <source>
        <dbReference type="Pfam" id="PF25994"/>
    </source>
</evidence>
<keyword evidence="3 9" id="KW-0813">Transport</keyword>
<organism evidence="13 14">
    <name type="scientific">Tianweitania sediminis</name>
    <dbReference type="NCBI Taxonomy" id="1502156"/>
    <lineage>
        <taxon>Bacteria</taxon>
        <taxon>Pseudomonadati</taxon>
        <taxon>Pseudomonadota</taxon>
        <taxon>Alphaproteobacteria</taxon>
        <taxon>Hyphomicrobiales</taxon>
        <taxon>Phyllobacteriaceae</taxon>
        <taxon>Tianweitania</taxon>
    </lineage>
</organism>
<evidence type="ECO:0000313" key="13">
    <source>
        <dbReference type="EMBL" id="MBP0439535.1"/>
    </source>
</evidence>
<evidence type="ECO:0000256" key="7">
    <source>
        <dbReference type="ARBA" id="ARBA00022989"/>
    </source>
</evidence>
<dbReference type="PRINTS" id="PR01490">
    <property type="entry name" value="RTXTOXIND"/>
</dbReference>
<evidence type="ECO:0000256" key="9">
    <source>
        <dbReference type="RuleBase" id="RU365093"/>
    </source>
</evidence>
<keyword evidence="10" id="KW-0175">Coiled coil</keyword>
<dbReference type="AlphaFoldDB" id="A0A8J7R0C7"/>
<accession>A0A8J7R0C7</accession>
<evidence type="ECO:0000256" key="10">
    <source>
        <dbReference type="SAM" id="Coils"/>
    </source>
</evidence>
<dbReference type="Pfam" id="PF25994">
    <property type="entry name" value="HH_AprE"/>
    <property type="match status" value="1"/>
</dbReference>
<dbReference type="EMBL" id="JAGIYY010000003">
    <property type="protein sequence ID" value="MBP0439535.1"/>
    <property type="molecule type" value="Genomic_DNA"/>
</dbReference>
<gene>
    <name evidence="13" type="ORF">J5Y06_12810</name>
</gene>
<dbReference type="Gene3D" id="2.40.30.170">
    <property type="match status" value="1"/>
</dbReference>
<keyword evidence="4 9" id="KW-1003">Cell membrane</keyword>
<dbReference type="NCBIfam" id="TIGR01843">
    <property type="entry name" value="type_I_hlyD"/>
    <property type="match status" value="1"/>
</dbReference>
<dbReference type="GO" id="GO:0015031">
    <property type="term" value="P:protein transport"/>
    <property type="evidence" value="ECO:0007669"/>
    <property type="project" value="InterPro"/>
</dbReference>
<feature type="coiled-coil region" evidence="10">
    <location>
        <begin position="155"/>
        <end position="189"/>
    </location>
</feature>
<keyword evidence="8" id="KW-0472">Membrane</keyword>
<evidence type="ECO:0000256" key="1">
    <source>
        <dbReference type="ARBA" id="ARBA00004377"/>
    </source>
</evidence>
<dbReference type="PANTHER" id="PTHR30386">
    <property type="entry name" value="MEMBRANE FUSION SUBUNIT OF EMRAB-TOLC MULTIDRUG EFFLUX PUMP"/>
    <property type="match status" value="1"/>
</dbReference>
<evidence type="ECO:0000256" key="2">
    <source>
        <dbReference type="ARBA" id="ARBA00009477"/>
    </source>
</evidence>
<evidence type="ECO:0000256" key="3">
    <source>
        <dbReference type="ARBA" id="ARBA00022448"/>
    </source>
</evidence>
<evidence type="ECO:0000313" key="14">
    <source>
        <dbReference type="Proteomes" id="UP000666240"/>
    </source>
</evidence>
<comment type="caution">
    <text evidence="13">The sequence shown here is derived from an EMBL/GenBank/DDBJ whole genome shotgun (WGS) entry which is preliminary data.</text>
</comment>
<dbReference type="GO" id="GO:0005886">
    <property type="term" value="C:plasma membrane"/>
    <property type="evidence" value="ECO:0007669"/>
    <property type="project" value="UniProtKB-SubCell"/>
</dbReference>
<name>A0A8J7R0C7_9HYPH</name>
<proteinExistence type="inferred from homology"/>
<keyword evidence="5 9" id="KW-0997">Cell inner membrane</keyword>
<dbReference type="Pfam" id="PF26002">
    <property type="entry name" value="Beta-barrel_AprE"/>
    <property type="match status" value="1"/>
</dbReference>
<feature type="coiled-coil region" evidence="10">
    <location>
        <begin position="250"/>
        <end position="284"/>
    </location>
</feature>
<evidence type="ECO:0000256" key="5">
    <source>
        <dbReference type="ARBA" id="ARBA00022519"/>
    </source>
</evidence>
<comment type="similarity">
    <text evidence="2 9">Belongs to the membrane fusion protein (MFP) (TC 8.A.1) family.</text>
</comment>
<dbReference type="PANTHER" id="PTHR30386:SF17">
    <property type="entry name" value="ALKALINE PROTEASE SECRETION PROTEIN APRE"/>
    <property type="match status" value="1"/>
</dbReference>
<reference evidence="13" key="1">
    <citation type="submission" date="2021-03" db="EMBL/GenBank/DDBJ databases">
        <title>Genome sequencing and assembly of Tianweitania sediminis.</title>
        <authorList>
            <person name="Chhetri G."/>
        </authorList>
    </citation>
    <scope>NUCLEOTIDE SEQUENCE</scope>
    <source>
        <strain evidence="13">Z8</strain>
    </source>
</reference>
<evidence type="ECO:0000259" key="12">
    <source>
        <dbReference type="Pfam" id="PF26002"/>
    </source>
</evidence>